<dbReference type="AlphaFoldDB" id="A0AAV7QZK9"/>
<feature type="domain" description="Haem NO binding associated" evidence="6">
    <location>
        <begin position="199"/>
        <end position="241"/>
    </location>
</feature>
<evidence type="ECO:0000256" key="1">
    <source>
        <dbReference type="ARBA" id="ARBA00012202"/>
    </source>
</evidence>
<evidence type="ECO:0000256" key="3">
    <source>
        <dbReference type="ARBA" id="ARBA00023239"/>
    </source>
</evidence>
<dbReference type="Gene3D" id="6.10.250.780">
    <property type="match status" value="1"/>
</dbReference>
<keyword evidence="4" id="KW-0141">cGMP biosynthesis</keyword>
<reference evidence="7" key="1">
    <citation type="journal article" date="2022" name="bioRxiv">
        <title>Sequencing and chromosome-scale assembly of the giantPleurodeles waltlgenome.</title>
        <authorList>
            <person name="Brown T."/>
            <person name="Elewa A."/>
            <person name="Iarovenko S."/>
            <person name="Subramanian E."/>
            <person name="Araus A.J."/>
            <person name="Petzold A."/>
            <person name="Susuki M."/>
            <person name="Suzuki K.-i.T."/>
            <person name="Hayashi T."/>
            <person name="Toyoda A."/>
            <person name="Oliveira C."/>
            <person name="Osipova E."/>
            <person name="Leigh N.D."/>
            <person name="Simon A."/>
            <person name="Yun M.H."/>
        </authorList>
    </citation>
    <scope>NUCLEOTIDE SEQUENCE</scope>
    <source>
        <strain evidence="7">20211129_DDA</strain>
        <tissue evidence="7">Liver</tissue>
    </source>
</reference>
<dbReference type="GO" id="GO:0007168">
    <property type="term" value="P:receptor guanylyl cyclase signaling pathway"/>
    <property type="evidence" value="ECO:0007669"/>
    <property type="project" value="TreeGrafter"/>
</dbReference>
<dbReference type="Pfam" id="PF07701">
    <property type="entry name" value="HNOBA"/>
    <property type="match status" value="1"/>
</dbReference>
<evidence type="ECO:0000256" key="2">
    <source>
        <dbReference type="ARBA" id="ARBA00022741"/>
    </source>
</evidence>
<keyword evidence="5" id="KW-0472">Membrane</keyword>
<dbReference type="EMBL" id="JANPWB010000010">
    <property type="protein sequence ID" value="KAJ1145314.1"/>
    <property type="molecule type" value="Genomic_DNA"/>
</dbReference>
<evidence type="ECO:0000259" key="6">
    <source>
        <dbReference type="Pfam" id="PF07701"/>
    </source>
</evidence>
<comment type="caution">
    <text evidence="7">The sequence shown here is derived from an EMBL/GenBank/DDBJ whole genome shotgun (WGS) entry which is preliminary data.</text>
</comment>
<keyword evidence="8" id="KW-1185">Reference proteome</keyword>
<organism evidence="7 8">
    <name type="scientific">Pleurodeles waltl</name>
    <name type="common">Iberian ribbed newt</name>
    <dbReference type="NCBI Taxonomy" id="8319"/>
    <lineage>
        <taxon>Eukaryota</taxon>
        <taxon>Metazoa</taxon>
        <taxon>Chordata</taxon>
        <taxon>Craniata</taxon>
        <taxon>Vertebrata</taxon>
        <taxon>Euteleostomi</taxon>
        <taxon>Amphibia</taxon>
        <taxon>Batrachia</taxon>
        <taxon>Caudata</taxon>
        <taxon>Salamandroidea</taxon>
        <taxon>Salamandridae</taxon>
        <taxon>Pleurodelinae</taxon>
        <taxon>Pleurodeles</taxon>
    </lineage>
</organism>
<keyword evidence="2" id="KW-0547">Nucleotide-binding</keyword>
<dbReference type="GO" id="GO:0004016">
    <property type="term" value="F:adenylate cyclase activity"/>
    <property type="evidence" value="ECO:0007669"/>
    <property type="project" value="TreeGrafter"/>
</dbReference>
<dbReference type="PANTHER" id="PTHR11920:SF497">
    <property type="entry name" value="GUANYLATE CYCLASE"/>
    <property type="match status" value="1"/>
</dbReference>
<feature type="transmembrane region" description="Helical" evidence="5">
    <location>
        <begin position="172"/>
        <end position="193"/>
    </location>
</feature>
<name>A0AAV7QZK9_PLEWA</name>
<dbReference type="InterPro" id="IPR011645">
    <property type="entry name" value="HNOB_dom_associated"/>
</dbReference>
<evidence type="ECO:0000313" key="8">
    <source>
        <dbReference type="Proteomes" id="UP001066276"/>
    </source>
</evidence>
<evidence type="ECO:0000256" key="5">
    <source>
        <dbReference type="SAM" id="Phobius"/>
    </source>
</evidence>
<dbReference type="GO" id="GO:0000166">
    <property type="term" value="F:nucleotide binding"/>
    <property type="evidence" value="ECO:0007669"/>
    <property type="project" value="UniProtKB-KW"/>
</dbReference>
<dbReference type="Proteomes" id="UP001066276">
    <property type="component" value="Chromosome 6"/>
</dbReference>
<keyword evidence="5" id="KW-0812">Transmembrane</keyword>
<keyword evidence="3" id="KW-0456">Lyase</keyword>
<dbReference type="InterPro" id="IPR050401">
    <property type="entry name" value="Cyclic_nucleotide_synthase"/>
</dbReference>
<evidence type="ECO:0000256" key="4">
    <source>
        <dbReference type="ARBA" id="ARBA00023293"/>
    </source>
</evidence>
<evidence type="ECO:0000313" key="7">
    <source>
        <dbReference type="EMBL" id="KAJ1145314.1"/>
    </source>
</evidence>
<dbReference type="EC" id="4.6.1.2" evidence="1"/>
<keyword evidence="5" id="KW-1133">Transmembrane helix</keyword>
<dbReference type="PANTHER" id="PTHR11920">
    <property type="entry name" value="GUANYLYL CYCLASE"/>
    <property type="match status" value="1"/>
</dbReference>
<dbReference type="GO" id="GO:0001653">
    <property type="term" value="F:peptide receptor activity"/>
    <property type="evidence" value="ECO:0007669"/>
    <property type="project" value="TreeGrafter"/>
</dbReference>
<proteinExistence type="predicted"/>
<dbReference type="GO" id="GO:0005886">
    <property type="term" value="C:plasma membrane"/>
    <property type="evidence" value="ECO:0007669"/>
    <property type="project" value="TreeGrafter"/>
</dbReference>
<gene>
    <name evidence="7" type="ORF">NDU88_011603</name>
</gene>
<protein>
    <recommendedName>
        <fullName evidence="1">guanylate cyclase</fullName>
        <ecNumber evidence="1">4.6.1.2</ecNumber>
    </recommendedName>
</protein>
<accession>A0AAV7QZK9</accession>
<dbReference type="GO" id="GO:0004383">
    <property type="term" value="F:guanylate cyclase activity"/>
    <property type="evidence" value="ECO:0007669"/>
    <property type="project" value="UniProtKB-EC"/>
</dbReference>
<sequence>MQTSKCWIYKGELEQKLNTTSGPELAFMLSRIISELLDNFQAEEEDLNHARSNLDWADVSALRIILKVKEAALQAHHLDRFLELETARTHWSQLTTILNYAVFTSEILLNCWGENENLTLYMSQLEDPFFSVPFTVVVPRTHLMQFVSGLESVQECLTQRGFEKLNEKSREILSLVSLKVSLLTIACLIYPIVLVSFKQMTEWIQNYARSLRERTEDLKRERHLAEELLHQMLPKYVAKQLRKHKHVEAESYDQVRPYYVNGQ</sequence>